<evidence type="ECO:0000256" key="1">
    <source>
        <dbReference type="SAM" id="Phobius"/>
    </source>
</evidence>
<accession>A0A7G7MIY8</accession>
<evidence type="ECO:0000313" key="3">
    <source>
        <dbReference type="Proteomes" id="UP000515728"/>
    </source>
</evidence>
<keyword evidence="1" id="KW-1133">Transmembrane helix</keyword>
<dbReference type="InterPro" id="IPR018723">
    <property type="entry name" value="DUF2254_membrane"/>
</dbReference>
<keyword evidence="1" id="KW-0472">Membrane</keyword>
<name>A0A7G7MIY8_9PSEU</name>
<dbReference type="Pfam" id="PF10011">
    <property type="entry name" value="DUF2254"/>
    <property type="match status" value="1"/>
</dbReference>
<sequence length="386" mass="41798">MRVLIWSRNTFWLVPAVCVLVALTLALLLPEVEGLVPESSVFPGGPESARSFLSSITSAMISITGLVFSITIVALQLAAGQFTSRVMRDFLRDRLIQWTLGIFVATFTYAMVLQRAVRGTSESGAVVPALGITVAFLLVLTSVAFFIAYIHHIANSIRIAEIVERIAGATRAALDASFPTEGPEPTTAGPAGAPDRIVRAARHGVIVAVDRRALVDRATRCDAVSTMLAAVGDFLPEGAPLIAVHGHCSHDLGRYVSFDTERTHEQDVTLRFRQLVDIAERALSPSLNDPTTAAQAIDHLHDLLRRIATRPTPSGRFADAEGTLRLITETPTFPGLLHLALEEIVHYGGEDPQTRRRLDSMLVDLRDAALPCHRAAVERGARMLPA</sequence>
<dbReference type="AlphaFoldDB" id="A0A7G7MIY8"/>
<dbReference type="KEGG" id="ppel:H6H00_01380"/>
<feature type="transmembrane region" description="Helical" evidence="1">
    <location>
        <begin position="58"/>
        <end position="83"/>
    </location>
</feature>
<dbReference type="RefSeq" id="WP_185719578.1">
    <property type="nucleotide sequence ID" value="NZ_BAAAWI010000001.1"/>
</dbReference>
<dbReference type="Proteomes" id="UP000515728">
    <property type="component" value="Chromosome"/>
</dbReference>
<reference evidence="2 3" key="1">
    <citation type="submission" date="2020-08" db="EMBL/GenBank/DDBJ databases">
        <authorList>
            <person name="Mo P."/>
        </authorList>
    </citation>
    <scope>NUCLEOTIDE SEQUENCE [LARGE SCALE GENOMIC DNA]</scope>
    <source>
        <strain evidence="2 3">CGMCC 4.1532</strain>
    </source>
</reference>
<protein>
    <submittedName>
        <fullName evidence="2">DUF2254 domain-containing protein</fullName>
    </submittedName>
</protein>
<keyword evidence="1" id="KW-0812">Transmembrane</keyword>
<keyword evidence="3" id="KW-1185">Reference proteome</keyword>
<organism evidence="2 3">
    <name type="scientific">Pseudonocardia petroleophila</name>
    <dbReference type="NCBI Taxonomy" id="37331"/>
    <lineage>
        <taxon>Bacteria</taxon>
        <taxon>Bacillati</taxon>
        <taxon>Actinomycetota</taxon>
        <taxon>Actinomycetes</taxon>
        <taxon>Pseudonocardiales</taxon>
        <taxon>Pseudonocardiaceae</taxon>
        <taxon>Pseudonocardia</taxon>
    </lineage>
</organism>
<evidence type="ECO:0000313" key="2">
    <source>
        <dbReference type="EMBL" id="QNG52749.1"/>
    </source>
</evidence>
<gene>
    <name evidence="2" type="ORF">H6H00_01380</name>
</gene>
<dbReference type="EMBL" id="CP060131">
    <property type="protein sequence ID" value="QNG52749.1"/>
    <property type="molecule type" value="Genomic_DNA"/>
</dbReference>
<proteinExistence type="predicted"/>
<feature type="transmembrane region" description="Helical" evidence="1">
    <location>
        <begin position="95"/>
        <end position="113"/>
    </location>
</feature>
<feature type="transmembrane region" description="Helical" evidence="1">
    <location>
        <begin position="125"/>
        <end position="150"/>
    </location>
</feature>